<dbReference type="Proteomes" id="UP000030001">
    <property type="component" value="Unassembled WGS sequence"/>
</dbReference>
<protein>
    <submittedName>
        <fullName evidence="1">Uncharacterized protein</fullName>
    </submittedName>
</protein>
<reference evidence="1 2" key="1">
    <citation type="submission" date="2014-09" db="EMBL/GenBank/DDBJ databases">
        <title>Lactobacillus mucosae CRL573 Genome Sequencing.</title>
        <authorList>
            <person name="Bleckwedel J."/>
            <person name="Teran L.C."/>
            <person name="Bonacina J."/>
            <person name="Saavedra L."/>
            <person name="Mozzi F.B."/>
            <person name="Raya R.R."/>
        </authorList>
    </citation>
    <scope>NUCLEOTIDE SEQUENCE [LARGE SCALE GENOMIC DNA]</scope>
    <source>
        <strain evidence="1 2">CRL573</strain>
    </source>
</reference>
<evidence type="ECO:0000313" key="2">
    <source>
        <dbReference type="Proteomes" id="UP000030001"/>
    </source>
</evidence>
<name>A0A099YCH5_LIMMU</name>
<proteinExistence type="predicted"/>
<comment type="caution">
    <text evidence="1">The sequence shown here is derived from an EMBL/GenBank/DDBJ whole genome shotgun (WGS) entry which is preliminary data.</text>
</comment>
<dbReference type="AlphaFoldDB" id="A0A099YCH5"/>
<dbReference type="EMBL" id="JROC01000028">
    <property type="protein sequence ID" value="KGL67126.1"/>
    <property type="molecule type" value="Genomic_DNA"/>
</dbReference>
<sequence length="81" mass="9297">MQIIIDNRYGQLILNAIIKETNVRGVKMSEKNPFEIVDGQVILHDSFQKIDRVILNYEQVAAIRLLIQKYSGKGHDQSQSI</sequence>
<accession>A0A099YCH5</accession>
<gene>
    <name evidence="1" type="ORF">LX03_04100</name>
</gene>
<evidence type="ECO:0000313" key="1">
    <source>
        <dbReference type="EMBL" id="KGL67126.1"/>
    </source>
</evidence>
<organism evidence="1 2">
    <name type="scientific">Limosilactobacillus mucosae</name>
    <name type="common">Lactobacillus mucosae</name>
    <dbReference type="NCBI Taxonomy" id="97478"/>
    <lineage>
        <taxon>Bacteria</taxon>
        <taxon>Bacillati</taxon>
        <taxon>Bacillota</taxon>
        <taxon>Bacilli</taxon>
        <taxon>Lactobacillales</taxon>
        <taxon>Lactobacillaceae</taxon>
        <taxon>Limosilactobacillus</taxon>
    </lineage>
</organism>